<organism evidence="1 2">
    <name type="scientific">Trifolium medium</name>
    <dbReference type="NCBI Taxonomy" id="97028"/>
    <lineage>
        <taxon>Eukaryota</taxon>
        <taxon>Viridiplantae</taxon>
        <taxon>Streptophyta</taxon>
        <taxon>Embryophyta</taxon>
        <taxon>Tracheophyta</taxon>
        <taxon>Spermatophyta</taxon>
        <taxon>Magnoliopsida</taxon>
        <taxon>eudicotyledons</taxon>
        <taxon>Gunneridae</taxon>
        <taxon>Pentapetalae</taxon>
        <taxon>rosids</taxon>
        <taxon>fabids</taxon>
        <taxon>Fabales</taxon>
        <taxon>Fabaceae</taxon>
        <taxon>Papilionoideae</taxon>
        <taxon>50 kb inversion clade</taxon>
        <taxon>NPAAA clade</taxon>
        <taxon>Hologalegina</taxon>
        <taxon>IRL clade</taxon>
        <taxon>Trifolieae</taxon>
        <taxon>Trifolium</taxon>
    </lineage>
</organism>
<evidence type="ECO:0000313" key="1">
    <source>
        <dbReference type="EMBL" id="MCH85970.1"/>
    </source>
</evidence>
<dbReference type="Proteomes" id="UP000265520">
    <property type="component" value="Unassembled WGS sequence"/>
</dbReference>
<proteinExistence type="predicted"/>
<dbReference type="AlphaFoldDB" id="A0A392MEP7"/>
<reference evidence="1 2" key="1">
    <citation type="journal article" date="2018" name="Front. Plant Sci.">
        <title>Red Clover (Trifolium pratense) and Zigzag Clover (T. medium) - A Picture of Genomic Similarities and Differences.</title>
        <authorList>
            <person name="Dluhosova J."/>
            <person name="Istvanek J."/>
            <person name="Nedelnik J."/>
            <person name="Repkova J."/>
        </authorList>
    </citation>
    <scope>NUCLEOTIDE SEQUENCE [LARGE SCALE GENOMIC DNA]</scope>
    <source>
        <strain evidence="2">cv. 10/8</strain>
        <tissue evidence="1">Leaf</tissue>
    </source>
</reference>
<protein>
    <submittedName>
        <fullName evidence="1">Uncharacterized protein</fullName>
    </submittedName>
</protein>
<keyword evidence="2" id="KW-1185">Reference proteome</keyword>
<feature type="non-terminal residue" evidence="1">
    <location>
        <position position="300"/>
    </location>
</feature>
<feature type="non-terminal residue" evidence="1">
    <location>
        <position position="1"/>
    </location>
</feature>
<sequence length="300" mass="33284">SNCSDLLNLDPEIERTLHTRRREILANTNESDFDSDSLHSFSLPNLFDSELDFDYNMAAEQTLSGLAGEDPHKHLKEFQVVCSTPLRPEGIIEDHYFYEGLLPMDRNILDAPSGGALVDKTPAAAKALIENMSFNSQQFSTRGNSMTPKGVNEIQASPSNKAVESRLDELTSLVKQLALGKTQTERVCGICTSPEHPTDTCPILQDDSITELPQAYAANVYNQGNNQNRYNTPDLSTNRYNPNWRNHPLLRYGNPTAHQQQPRPQQQLQLQLPTPAQNAPLAVATSSGPSLEDLIKQMAV</sequence>
<gene>
    <name evidence="1" type="ORF">A2U01_0006823</name>
</gene>
<name>A0A392MEP7_9FABA</name>
<accession>A0A392MEP7</accession>
<evidence type="ECO:0000313" key="2">
    <source>
        <dbReference type="Proteomes" id="UP000265520"/>
    </source>
</evidence>
<comment type="caution">
    <text evidence="1">The sequence shown here is derived from an EMBL/GenBank/DDBJ whole genome shotgun (WGS) entry which is preliminary data.</text>
</comment>
<dbReference type="EMBL" id="LXQA010009489">
    <property type="protein sequence ID" value="MCH85970.1"/>
    <property type="molecule type" value="Genomic_DNA"/>
</dbReference>